<sequence>MRKKASTTFGTRFYQYAAGLQVPGKAEDLKSNIALQHQRKNSISFYKKLLERMLREYHASKKSTSSLITNGSFMRSAFGFSLVHWYPNNLFENNYQEGLDNVDKLKSDRKYFYFISTRSDHALQAN</sequence>
<protein>
    <submittedName>
        <fullName evidence="1">Uncharacterized protein</fullName>
    </submittedName>
</protein>
<organism evidence="1 2">
    <name type="scientific">Rhododendron griersonianum</name>
    <dbReference type="NCBI Taxonomy" id="479676"/>
    <lineage>
        <taxon>Eukaryota</taxon>
        <taxon>Viridiplantae</taxon>
        <taxon>Streptophyta</taxon>
        <taxon>Embryophyta</taxon>
        <taxon>Tracheophyta</taxon>
        <taxon>Spermatophyta</taxon>
        <taxon>Magnoliopsida</taxon>
        <taxon>eudicotyledons</taxon>
        <taxon>Gunneridae</taxon>
        <taxon>Pentapetalae</taxon>
        <taxon>asterids</taxon>
        <taxon>Ericales</taxon>
        <taxon>Ericaceae</taxon>
        <taxon>Ericoideae</taxon>
        <taxon>Rhodoreae</taxon>
        <taxon>Rhododendron</taxon>
    </lineage>
</organism>
<gene>
    <name evidence="1" type="ORF">RHGRI_004347</name>
</gene>
<evidence type="ECO:0000313" key="2">
    <source>
        <dbReference type="Proteomes" id="UP000823749"/>
    </source>
</evidence>
<comment type="caution">
    <text evidence="1">The sequence shown here is derived from an EMBL/GenBank/DDBJ whole genome shotgun (WGS) entry which is preliminary data.</text>
</comment>
<keyword evidence="2" id="KW-1185">Reference proteome</keyword>
<accession>A0AAV6L954</accession>
<dbReference type="EMBL" id="JACTNZ010000002">
    <property type="protein sequence ID" value="KAG5561286.1"/>
    <property type="molecule type" value="Genomic_DNA"/>
</dbReference>
<name>A0AAV6L954_9ERIC</name>
<evidence type="ECO:0000313" key="1">
    <source>
        <dbReference type="EMBL" id="KAG5561286.1"/>
    </source>
</evidence>
<proteinExistence type="predicted"/>
<dbReference type="Proteomes" id="UP000823749">
    <property type="component" value="Chromosome 2"/>
</dbReference>
<dbReference type="AlphaFoldDB" id="A0AAV6L954"/>
<reference evidence="1" key="1">
    <citation type="submission" date="2020-08" db="EMBL/GenBank/DDBJ databases">
        <title>Plant Genome Project.</title>
        <authorList>
            <person name="Zhang R.-G."/>
        </authorList>
    </citation>
    <scope>NUCLEOTIDE SEQUENCE</scope>
    <source>
        <strain evidence="1">WSP0</strain>
        <tissue evidence="1">Leaf</tissue>
    </source>
</reference>